<keyword evidence="6" id="KW-1185">Reference proteome</keyword>
<evidence type="ECO:0000313" key="5">
    <source>
        <dbReference type="EMBL" id="KAK3236300.1"/>
    </source>
</evidence>
<evidence type="ECO:0000313" key="6">
    <source>
        <dbReference type="Proteomes" id="UP001190700"/>
    </source>
</evidence>
<dbReference type="InterPro" id="IPR018501">
    <property type="entry name" value="DDT_dom"/>
</dbReference>
<feature type="domain" description="DDT" evidence="4">
    <location>
        <begin position="16"/>
        <end position="76"/>
    </location>
</feature>
<dbReference type="AlphaFoldDB" id="A0AAE0BI67"/>
<feature type="compositionally biased region" description="Acidic residues" evidence="3">
    <location>
        <begin position="500"/>
        <end position="525"/>
    </location>
</feature>
<name>A0AAE0BI67_9CHLO</name>
<feature type="compositionally biased region" description="Acidic residues" evidence="3">
    <location>
        <begin position="437"/>
        <end position="449"/>
    </location>
</feature>
<feature type="compositionally biased region" description="Low complexity" evidence="3">
    <location>
        <begin position="373"/>
        <end position="392"/>
    </location>
</feature>
<dbReference type="PANTHER" id="PTHR14296:SF3">
    <property type="entry name" value="DIKAR, ISOFORM F"/>
    <property type="match status" value="1"/>
</dbReference>
<accession>A0AAE0BI67</accession>
<reference evidence="5 6" key="1">
    <citation type="journal article" date="2015" name="Genome Biol. Evol.">
        <title>Comparative Genomics of a Bacterivorous Green Alga Reveals Evolutionary Causalities and Consequences of Phago-Mixotrophic Mode of Nutrition.</title>
        <authorList>
            <person name="Burns J.A."/>
            <person name="Paasch A."/>
            <person name="Narechania A."/>
            <person name="Kim E."/>
        </authorList>
    </citation>
    <scope>NUCLEOTIDE SEQUENCE [LARGE SCALE GENOMIC DNA]</scope>
    <source>
        <strain evidence="5 6">PLY_AMNH</strain>
    </source>
</reference>
<gene>
    <name evidence="5" type="ORF">CYMTET_53553</name>
</gene>
<dbReference type="EMBL" id="LGRX02035096">
    <property type="protein sequence ID" value="KAK3236300.1"/>
    <property type="molecule type" value="Genomic_DNA"/>
</dbReference>
<protein>
    <recommendedName>
        <fullName evidence="4">DDT domain-containing protein</fullName>
    </recommendedName>
</protein>
<keyword evidence="2" id="KW-0539">Nucleus</keyword>
<proteinExistence type="predicted"/>
<feature type="compositionally biased region" description="Acidic residues" evidence="3">
    <location>
        <begin position="548"/>
        <end position="571"/>
    </location>
</feature>
<feature type="compositionally biased region" description="Pro residues" evidence="3">
    <location>
        <begin position="163"/>
        <end position="178"/>
    </location>
</feature>
<feature type="compositionally biased region" description="Acidic residues" evidence="3">
    <location>
        <begin position="603"/>
        <end position="624"/>
    </location>
</feature>
<feature type="region of interest" description="Disordered" evidence="3">
    <location>
        <begin position="162"/>
        <end position="193"/>
    </location>
</feature>
<dbReference type="PROSITE" id="PS50827">
    <property type="entry name" value="DDT"/>
    <property type="match status" value="1"/>
</dbReference>
<evidence type="ECO:0000256" key="2">
    <source>
        <dbReference type="ARBA" id="ARBA00023242"/>
    </source>
</evidence>
<dbReference type="GO" id="GO:0031213">
    <property type="term" value="C:RSF complex"/>
    <property type="evidence" value="ECO:0007669"/>
    <property type="project" value="InterPro"/>
</dbReference>
<dbReference type="GO" id="GO:0006355">
    <property type="term" value="P:regulation of DNA-templated transcription"/>
    <property type="evidence" value="ECO:0007669"/>
    <property type="project" value="InterPro"/>
</dbReference>
<dbReference type="Proteomes" id="UP001190700">
    <property type="component" value="Unassembled WGS sequence"/>
</dbReference>
<feature type="compositionally biased region" description="Basic and acidic residues" evidence="3">
    <location>
        <begin position="592"/>
        <end position="602"/>
    </location>
</feature>
<sequence>MSEADDKSAEKELRAIRGLWELACVFNFFHVFRRQLNLRIFKAEELETALMARDFRGLLTDVHVELLHGMHPRSVDTITPSTWVSKFAQKLENHWHQIAAGRNPLVVPTMPRGTDKGEVMAAANEVYEELGAADRVRCLRVLCELRLEMTIDLRGAVDDALVPPKPQQVAAPPPPPPSSRSRGRAAKQALPAPKVVKKMPPFSGLSDFRAAPLGVDGSGAVYWYQDCFETTGSRLYRDMPPSTAKKAPSKGTKRNAAAPVAPPWEMMAGDAEELYQIGEHMARSRNKEEKRIGTTLRDEVYIALEERRLAAERRQKAVSRIRLDTKNIIEMGQGRSRRERKTVNYSFDGGHPCLCPAAPSYDKMMDEAIKNTGRPSRAAAVPAAPARRGSPVSDDDGWRPGLRAGLRRGRSSIMAPAHDAGALDEGGAYEGERTPLELEESWEGEEDGEAGGVREGGGAARPHWSEQGASGSDDDVEEEDGAKRRKYEGDSALGYVGNKDDEDDDGEEDGQGYDEDDDGGEDGQGDGEHGAGSRWPAQNLAGSRSPLAEDDDEGLEPDDDAIDEEEEEEGGDREQQQQQQQQQQDSEEEEEAAPHHLDREPSDASDAEDQDFEGSDGGDSDFEG</sequence>
<feature type="region of interest" description="Disordered" evidence="3">
    <location>
        <begin position="373"/>
        <end position="624"/>
    </location>
</feature>
<dbReference type="PANTHER" id="PTHR14296">
    <property type="entry name" value="REMODELING AND SPACING FACTOR 1"/>
    <property type="match status" value="1"/>
</dbReference>
<dbReference type="Pfam" id="PF02791">
    <property type="entry name" value="DDT"/>
    <property type="match status" value="1"/>
</dbReference>
<evidence type="ECO:0000259" key="4">
    <source>
        <dbReference type="PROSITE" id="PS50827"/>
    </source>
</evidence>
<comment type="subcellular location">
    <subcellularLocation>
        <location evidence="1">Nucleus</location>
    </subcellularLocation>
</comment>
<dbReference type="InterPro" id="IPR028938">
    <property type="entry name" value="Rsf1-like"/>
</dbReference>
<evidence type="ECO:0000256" key="1">
    <source>
        <dbReference type="ARBA" id="ARBA00004123"/>
    </source>
</evidence>
<comment type="caution">
    <text evidence="5">The sequence shown here is derived from an EMBL/GenBank/DDBJ whole genome shotgun (WGS) entry which is preliminary data.</text>
</comment>
<evidence type="ECO:0000256" key="3">
    <source>
        <dbReference type="SAM" id="MobiDB-lite"/>
    </source>
</evidence>
<feature type="compositionally biased region" description="Gly residues" evidence="3">
    <location>
        <begin position="450"/>
        <end position="459"/>
    </location>
</feature>
<organism evidence="5 6">
    <name type="scientific">Cymbomonas tetramitiformis</name>
    <dbReference type="NCBI Taxonomy" id="36881"/>
    <lineage>
        <taxon>Eukaryota</taxon>
        <taxon>Viridiplantae</taxon>
        <taxon>Chlorophyta</taxon>
        <taxon>Pyramimonadophyceae</taxon>
        <taxon>Pyramimonadales</taxon>
        <taxon>Pyramimonadaceae</taxon>
        <taxon>Cymbomonas</taxon>
    </lineage>
</organism>